<evidence type="ECO:0000313" key="3">
    <source>
        <dbReference type="Proteomes" id="UP001217089"/>
    </source>
</evidence>
<dbReference type="EMBL" id="JARBDR010000332">
    <property type="protein sequence ID" value="KAJ8315910.1"/>
    <property type="molecule type" value="Genomic_DNA"/>
</dbReference>
<sequence>MSFNENTDLCSIQNDNIINKTVMRNNVFLFKYLLSVKAVLYIRLLNIVMNQMYRFPICDARDYSRTCERVEWSRPRKNAKQIAINVVKHCFDEAKQKCLINPISCPLERASAMTGVPRRTLSRLKSFGIETKQADRKRRSDKFFIDDFDICSQNSTRQYIEDIIINDIIQDRTLNTCPRYTLWAKT</sequence>
<keyword evidence="3" id="KW-1185">Reference proteome</keyword>
<accession>A0ABQ9FHZ4</accession>
<keyword evidence="1" id="KW-1133">Transmembrane helix</keyword>
<gene>
    <name evidence="2" type="ORF">KUTeg_006544</name>
</gene>
<proteinExistence type="predicted"/>
<reference evidence="2 3" key="1">
    <citation type="submission" date="2022-12" db="EMBL/GenBank/DDBJ databases">
        <title>Chromosome-level genome of Tegillarca granosa.</title>
        <authorList>
            <person name="Kim J."/>
        </authorList>
    </citation>
    <scope>NUCLEOTIDE SEQUENCE [LARGE SCALE GENOMIC DNA]</scope>
    <source>
        <strain evidence="2">Teg-2019</strain>
        <tissue evidence="2">Adductor muscle</tissue>
    </source>
</reference>
<keyword evidence="1" id="KW-0812">Transmembrane</keyword>
<evidence type="ECO:0000313" key="2">
    <source>
        <dbReference type="EMBL" id="KAJ8315910.1"/>
    </source>
</evidence>
<organism evidence="2 3">
    <name type="scientific">Tegillarca granosa</name>
    <name type="common">Malaysian cockle</name>
    <name type="synonym">Anadara granosa</name>
    <dbReference type="NCBI Taxonomy" id="220873"/>
    <lineage>
        <taxon>Eukaryota</taxon>
        <taxon>Metazoa</taxon>
        <taxon>Spiralia</taxon>
        <taxon>Lophotrochozoa</taxon>
        <taxon>Mollusca</taxon>
        <taxon>Bivalvia</taxon>
        <taxon>Autobranchia</taxon>
        <taxon>Pteriomorphia</taxon>
        <taxon>Arcoida</taxon>
        <taxon>Arcoidea</taxon>
        <taxon>Arcidae</taxon>
        <taxon>Tegillarca</taxon>
    </lineage>
</organism>
<protein>
    <submittedName>
        <fullName evidence="2">Uncharacterized protein</fullName>
    </submittedName>
</protein>
<keyword evidence="1" id="KW-0472">Membrane</keyword>
<name>A0ABQ9FHZ4_TEGGR</name>
<feature type="transmembrane region" description="Helical" evidence="1">
    <location>
        <begin position="28"/>
        <end position="45"/>
    </location>
</feature>
<comment type="caution">
    <text evidence="2">The sequence shown here is derived from an EMBL/GenBank/DDBJ whole genome shotgun (WGS) entry which is preliminary data.</text>
</comment>
<dbReference type="Proteomes" id="UP001217089">
    <property type="component" value="Unassembled WGS sequence"/>
</dbReference>
<evidence type="ECO:0000256" key="1">
    <source>
        <dbReference type="SAM" id="Phobius"/>
    </source>
</evidence>